<keyword evidence="11" id="KW-1185">Reference proteome</keyword>
<keyword evidence="3 7" id="KW-0547">Nucleotide-binding</keyword>
<keyword evidence="6 7" id="KW-0030">Aminoacyl-tRNA synthetase</keyword>
<evidence type="ECO:0000256" key="1">
    <source>
        <dbReference type="ARBA" id="ARBA00022598"/>
    </source>
</evidence>
<evidence type="ECO:0000313" key="11">
    <source>
        <dbReference type="Proteomes" id="UP000278006"/>
    </source>
</evidence>
<dbReference type="NCBIfam" id="NF004314">
    <property type="entry name" value="PRK05710.1-3"/>
    <property type="match status" value="1"/>
</dbReference>
<dbReference type="AlphaFoldDB" id="A0A3M6QV88"/>
<dbReference type="InterPro" id="IPR049940">
    <property type="entry name" value="GluQ/Sye"/>
</dbReference>
<evidence type="ECO:0000256" key="8">
    <source>
        <dbReference type="RuleBase" id="RU363037"/>
    </source>
</evidence>
<dbReference type="OrthoDB" id="9807503at2"/>
<dbReference type="GO" id="GO:0006424">
    <property type="term" value="P:glutamyl-tRNA aminoacylation"/>
    <property type="evidence" value="ECO:0007669"/>
    <property type="project" value="InterPro"/>
</dbReference>
<comment type="cofactor">
    <cofactor evidence="7">
        <name>Zn(2+)</name>
        <dbReference type="ChEBI" id="CHEBI:29105"/>
    </cofactor>
    <text evidence="7">Binds 1 zinc ion per subunit.</text>
</comment>
<dbReference type="Pfam" id="PF00749">
    <property type="entry name" value="tRNA-synt_1c"/>
    <property type="match status" value="1"/>
</dbReference>
<dbReference type="NCBIfam" id="TIGR03838">
    <property type="entry name" value="queuosine_YadB"/>
    <property type="match status" value="1"/>
</dbReference>
<dbReference type="Gene3D" id="3.40.50.620">
    <property type="entry name" value="HUPs"/>
    <property type="match status" value="1"/>
</dbReference>
<feature type="domain" description="Glutamyl/glutaminyl-tRNA synthetase class Ib catalytic" evidence="9">
    <location>
        <begin position="13"/>
        <end position="265"/>
    </location>
</feature>
<evidence type="ECO:0000256" key="3">
    <source>
        <dbReference type="ARBA" id="ARBA00022741"/>
    </source>
</evidence>
<feature type="binding site" evidence="7">
    <location>
        <position position="198"/>
    </location>
    <ligand>
        <name>L-glutamate</name>
        <dbReference type="ChEBI" id="CHEBI:29985"/>
    </ligand>
</feature>
<keyword evidence="1 7" id="KW-0436">Ligase</keyword>
<feature type="binding site" evidence="7">
    <location>
        <position position="112"/>
    </location>
    <ligand>
        <name>Zn(2+)</name>
        <dbReference type="ChEBI" id="CHEBI:29105"/>
    </ligand>
</feature>
<feature type="binding site" evidence="7">
    <location>
        <position position="257"/>
    </location>
    <ligand>
        <name>ATP</name>
        <dbReference type="ChEBI" id="CHEBI:30616"/>
    </ligand>
</feature>
<dbReference type="InterPro" id="IPR014729">
    <property type="entry name" value="Rossmann-like_a/b/a_fold"/>
</dbReference>
<dbReference type="RefSeq" id="WP_122229029.1">
    <property type="nucleotide sequence ID" value="NZ_RDQO01000002.1"/>
</dbReference>
<dbReference type="InterPro" id="IPR020058">
    <property type="entry name" value="Glu/Gln-tRNA-synth_Ib_cat-dom"/>
</dbReference>
<feature type="short sequence motif" description="'KMSKS' region" evidence="7">
    <location>
        <begin position="254"/>
        <end position="258"/>
    </location>
</feature>
<dbReference type="EC" id="6.1.1.-" evidence="7"/>
<protein>
    <recommendedName>
        <fullName evidence="7">Glutamyl-Q tRNA(Asp) synthetase</fullName>
        <shortName evidence="7">Glu-Q-RSs</shortName>
        <ecNumber evidence="7">6.1.1.-</ecNumber>
    </recommendedName>
</protein>
<feature type="binding site" evidence="7">
    <location>
        <position position="54"/>
    </location>
    <ligand>
        <name>L-glutamate</name>
        <dbReference type="ChEBI" id="CHEBI:29985"/>
    </ligand>
</feature>
<reference evidence="10 11" key="1">
    <citation type="submission" date="2018-10" db="EMBL/GenBank/DDBJ databases">
        <title>Draft genome of Cortibacter populi DSM10536.</title>
        <authorList>
            <person name="Bernier A.-M."/>
            <person name="Bernard K."/>
        </authorList>
    </citation>
    <scope>NUCLEOTIDE SEQUENCE [LARGE SCALE GENOMIC DNA]</scope>
    <source>
        <strain evidence="10 11">DSM 105136</strain>
    </source>
</reference>
<feature type="binding site" evidence="7">
    <location>
        <position position="140"/>
    </location>
    <ligand>
        <name>Zn(2+)</name>
        <dbReference type="ChEBI" id="CHEBI:29105"/>
    </ligand>
</feature>
<dbReference type="SUPFAM" id="SSF52374">
    <property type="entry name" value="Nucleotidylyl transferase"/>
    <property type="match status" value="1"/>
</dbReference>
<feature type="binding site" evidence="7">
    <location>
        <position position="110"/>
    </location>
    <ligand>
        <name>Zn(2+)</name>
        <dbReference type="ChEBI" id="CHEBI:29105"/>
    </ligand>
</feature>
<dbReference type="GO" id="GO:0004818">
    <property type="term" value="F:glutamate-tRNA ligase activity"/>
    <property type="evidence" value="ECO:0007669"/>
    <property type="project" value="TreeGrafter"/>
</dbReference>
<dbReference type="Proteomes" id="UP000278006">
    <property type="component" value="Unassembled WGS sequence"/>
</dbReference>
<evidence type="ECO:0000256" key="2">
    <source>
        <dbReference type="ARBA" id="ARBA00022723"/>
    </source>
</evidence>
<gene>
    <name evidence="7" type="primary">gluQ</name>
    <name evidence="10" type="ORF">D8I35_10370</name>
</gene>
<keyword evidence="4 7" id="KW-0862">Zinc</keyword>
<evidence type="ECO:0000256" key="7">
    <source>
        <dbReference type="HAMAP-Rule" id="MF_01428"/>
    </source>
</evidence>
<dbReference type="PANTHER" id="PTHR43311:SF1">
    <property type="entry name" value="GLUTAMYL-Q TRNA(ASP) SYNTHETASE"/>
    <property type="match status" value="1"/>
</dbReference>
<evidence type="ECO:0000256" key="4">
    <source>
        <dbReference type="ARBA" id="ARBA00022833"/>
    </source>
</evidence>
<dbReference type="GO" id="GO:0005829">
    <property type="term" value="C:cytosol"/>
    <property type="evidence" value="ECO:0007669"/>
    <property type="project" value="TreeGrafter"/>
</dbReference>
<keyword evidence="5 7" id="KW-0067">ATP-binding</keyword>
<sequence length="315" mass="34986">MCPAISPPRYIGRFAPSPTGPLHLGSVVAALASWLDARAAQAQGFASQWLVRIEDVDTQRSRAEFGRYILAQLEALGLQSDAPPQWQSTRHRIYQQTLDALRQRSLTYPCSCSRKDIEQAWAARGMQRFRFETLAYPGTCAQRTQVSPVRAWRLHTAKAQAPDAIIAWEDRRRGLQQQDVASAVGDFVLLRADGMWSYQLACVVDDALQGVTHIVRGEDLLDNTARQILLQKILHHPQPSYLHIPLALDGRGEKLSKSNGAPSIDAKQPLVVLCQAAERLGLPTSNLGPSHRPSDALQSWVHAWPQRYPLPSRGA</sequence>
<comment type="caution">
    <text evidence="10">The sequence shown here is derived from an EMBL/GenBank/DDBJ whole genome shotgun (WGS) entry which is preliminary data.</text>
</comment>
<keyword evidence="2 7" id="KW-0479">Metal-binding</keyword>
<comment type="function">
    <text evidence="7">Catalyzes the tRNA-independent activation of glutamate in presence of ATP and the subsequent transfer of glutamate onto a tRNA(Asp). Glutamate is transferred on the 2-amino-5-(4,5-dihydroxy-2-cyclopenten-1-yl) moiety of the queuosine in the wobble position of the QUC anticodon.</text>
</comment>
<dbReference type="EMBL" id="RDQO01000002">
    <property type="protein sequence ID" value="RMX06944.1"/>
    <property type="molecule type" value="Genomic_DNA"/>
</dbReference>
<dbReference type="NCBIfam" id="NF004315">
    <property type="entry name" value="PRK05710.1-4"/>
    <property type="match status" value="1"/>
</dbReference>
<dbReference type="HAMAP" id="MF_01428">
    <property type="entry name" value="Glu_Q_tRNA_synth"/>
    <property type="match status" value="1"/>
</dbReference>
<evidence type="ECO:0000256" key="6">
    <source>
        <dbReference type="ARBA" id="ARBA00023146"/>
    </source>
</evidence>
<feature type="short sequence motif" description="'HIGH' region" evidence="7">
    <location>
        <begin position="16"/>
        <end position="26"/>
    </location>
</feature>
<dbReference type="InterPro" id="IPR000924">
    <property type="entry name" value="Glu/Gln-tRNA-synth"/>
</dbReference>
<dbReference type="GO" id="GO:0006400">
    <property type="term" value="P:tRNA modification"/>
    <property type="evidence" value="ECO:0007669"/>
    <property type="project" value="InterPro"/>
</dbReference>
<dbReference type="NCBIfam" id="NF004313">
    <property type="entry name" value="PRK05710.1-2"/>
    <property type="match status" value="1"/>
</dbReference>
<name>A0A3M6QV88_9BURK</name>
<dbReference type="GO" id="GO:0008270">
    <property type="term" value="F:zinc ion binding"/>
    <property type="evidence" value="ECO:0007669"/>
    <property type="project" value="UniProtKB-UniRule"/>
</dbReference>
<accession>A0A3M6QV88</accession>
<proteinExistence type="inferred from homology"/>
<dbReference type="PANTHER" id="PTHR43311">
    <property type="entry name" value="GLUTAMATE--TRNA LIGASE"/>
    <property type="match status" value="1"/>
</dbReference>
<evidence type="ECO:0000313" key="10">
    <source>
        <dbReference type="EMBL" id="RMX06944.1"/>
    </source>
</evidence>
<keyword evidence="8" id="KW-0648">Protein biosynthesis</keyword>
<dbReference type="PRINTS" id="PR00987">
    <property type="entry name" value="TRNASYNTHGLU"/>
</dbReference>
<comment type="similarity">
    <text evidence="7">Belongs to the class-I aminoacyl-tRNA synthetase family. GluQ subfamily.</text>
</comment>
<dbReference type="InterPro" id="IPR022380">
    <property type="entry name" value="Glu-Q_tRNA(Asp)_Synthase"/>
</dbReference>
<organism evidence="10 11">
    <name type="scientific">Corticibacter populi</name>
    <dbReference type="NCBI Taxonomy" id="1550736"/>
    <lineage>
        <taxon>Bacteria</taxon>
        <taxon>Pseudomonadati</taxon>
        <taxon>Pseudomonadota</taxon>
        <taxon>Betaproteobacteria</taxon>
        <taxon>Burkholderiales</taxon>
        <taxon>Comamonadaceae</taxon>
        <taxon>Corticibacter</taxon>
    </lineage>
</organism>
<evidence type="ECO:0000259" key="9">
    <source>
        <dbReference type="Pfam" id="PF00749"/>
    </source>
</evidence>
<feature type="binding site" evidence="7">
    <location>
        <position position="216"/>
    </location>
    <ligand>
        <name>L-glutamate</name>
        <dbReference type="ChEBI" id="CHEBI:29985"/>
    </ligand>
</feature>
<feature type="binding site" evidence="7">
    <location>
        <begin position="13"/>
        <end position="17"/>
    </location>
    <ligand>
        <name>L-glutamate</name>
        <dbReference type="ChEBI" id="CHEBI:29985"/>
    </ligand>
</feature>
<feature type="binding site" evidence="7">
    <location>
        <position position="136"/>
    </location>
    <ligand>
        <name>Zn(2+)</name>
        <dbReference type="ChEBI" id="CHEBI:29105"/>
    </ligand>
</feature>
<dbReference type="GO" id="GO:0005524">
    <property type="term" value="F:ATP binding"/>
    <property type="evidence" value="ECO:0007669"/>
    <property type="project" value="UniProtKB-KW"/>
</dbReference>
<evidence type="ECO:0000256" key="5">
    <source>
        <dbReference type="ARBA" id="ARBA00022840"/>
    </source>
</evidence>